<keyword evidence="8 10" id="KW-0472">Membrane</keyword>
<dbReference type="PANTHER" id="PTHR11157:SF17">
    <property type="entry name" value="ELONGATION OF VERY LONG CHAIN FATTY ACIDS PROTEIN 6"/>
    <property type="match status" value="1"/>
</dbReference>
<dbReference type="OrthoDB" id="434092at2759"/>
<evidence type="ECO:0000313" key="12">
    <source>
        <dbReference type="Proteomes" id="UP000241890"/>
    </source>
</evidence>
<evidence type="ECO:0000256" key="5">
    <source>
        <dbReference type="ARBA" id="ARBA00022832"/>
    </source>
</evidence>
<organism evidence="11 12">
    <name type="scientific">Hondaea fermentalgiana</name>
    <dbReference type="NCBI Taxonomy" id="2315210"/>
    <lineage>
        <taxon>Eukaryota</taxon>
        <taxon>Sar</taxon>
        <taxon>Stramenopiles</taxon>
        <taxon>Bigyra</taxon>
        <taxon>Labyrinthulomycetes</taxon>
        <taxon>Thraustochytrida</taxon>
        <taxon>Thraustochytriidae</taxon>
        <taxon>Hondaea</taxon>
    </lineage>
</organism>
<feature type="transmembrane region" description="Helical" evidence="10">
    <location>
        <begin position="116"/>
        <end position="135"/>
    </location>
</feature>
<dbReference type="InterPro" id="IPR002076">
    <property type="entry name" value="ELO_fam"/>
</dbReference>
<feature type="transmembrane region" description="Helical" evidence="10">
    <location>
        <begin position="147"/>
        <end position="166"/>
    </location>
</feature>
<evidence type="ECO:0000256" key="9">
    <source>
        <dbReference type="ARBA" id="ARBA00023160"/>
    </source>
</evidence>
<dbReference type="PANTHER" id="PTHR11157">
    <property type="entry name" value="FATTY ACID ACYL TRANSFERASE-RELATED"/>
    <property type="match status" value="1"/>
</dbReference>
<evidence type="ECO:0000256" key="6">
    <source>
        <dbReference type="ARBA" id="ARBA00022989"/>
    </source>
</evidence>
<feature type="transmembrane region" description="Helical" evidence="10">
    <location>
        <begin position="248"/>
        <end position="270"/>
    </location>
</feature>
<comment type="similarity">
    <text evidence="10">Belongs to the ELO family.</text>
</comment>
<reference evidence="11 12" key="1">
    <citation type="submission" date="2017-12" db="EMBL/GenBank/DDBJ databases">
        <title>Sequencing, de novo assembly and annotation of complete genome of a new Thraustochytrid species, strain FCC1311.</title>
        <authorList>
            <person name="Sedici K."/>
            <person name="Godart F."/>
            <person name="Aiese Cigliano R."/>
            <person name="Sanseverino W."/>
            <person name="Barakat M."/>
            <person name="Ortet P."/>
            <person name="Marechal E."/>
            <person name="Cagnac O."/>
            <person name="Amato A."/>
        </authorList>
    </citation>
    <scope>NUCLEOTIDE SEQUENCE [LARGE SCALE GENOMIC DNA]</scope>
</reference>
<evidence type="ECO:0000256" key="3">
    <source>
        <dbReference type="ARBA" id="ARBA00022679"/>
    </source>
</evidence>
<dbReference type="GO" id="GO:0019367">
    <property type="term" value="P:fatty acid elongation, saturated fatty acid"/>
    <property type="evidence" value="ECO:0007669"/>
    <property type="project" value="TreeGrafter"/>
</dbReference>
<dbReference type="GO" id="GO:0005789">
    <property type="term" value="C:endoplasmic reticulum membrane"/>
    <property type="evidence" value="ECO:0007669"/>
    <property type="project" value="TreeGrafter"/>
</dbReference>
<evidence type="ECO:0000256" key="2">
    <source>
        <dbReference type="ARBA" id="ARBA00022516"/>
    </source>
</evidence>
<evidence type="ECO:0000256" key="4">
    <source>
        <dbReference type="ARBA" id="ARBA00022692"/>
    </source>
</evidence>
<keyword evidence="9 10" id="KW-0275">Fatty acid biosynthesis</keyword>
<keyword evidence="4 10" id="KW-0812">Transmembrane</keyword>
<dbReference type="GO" id="GO:0034625">
    <property type="term" value="P:fatty acid elongation, monounsaturated fatty acid"/>
    <property type="evidence" value="ECO:0007669"/>
    <property type="project" value="TreeGrafter"/>
</dbReference>
<feature type="transmembrane region" description="Helical" evidence="10">
    <location>
        <begin position="323"/>
        <end position="341"/>
    </location>
</feature>
<dbReference type="EMBL" id="BEYU01000036">
    <property type="protein sequence ID" value="GBG27854.1"/>
    <property type="molecule type" value="Genomic_DNA"/>
</dbReference>
<keyword evidence="7 10" id="KW-0443">Lipid metabolism</keyword>
<dbReference type="Proteomes" id="UP000241890">
    <property type="component" value="Unassembled WGS sequence"/>
</dbReference>
<dbReference type="FunCoup" id="A0A2R5GJ10">
    <property type="interactions" value="27"/>
</dbReference>
<dbReference type="Pfam" id="PF01151">
    <property type="entry name" value="ELO"/>
    <property type="match status" value="1"/>
</dbReference>
<evidence type="ECO:0000256" key="8">
    <source>
        <dbReference type="ARBA" id="ARBA00023136"/>
    </source>
</evidence>
<feature type="transmembrane region" description="Helical" evidence="10">
    <location>
        <begin position="178"/>
        <end position="203"/>
    </location>
</feature>
<dbReference type="AlphaFoldDB" id="A0A2R5GJ10"/>
<dbReference type="InParanoid" id="A0A2R5GJ10"/>
<accession>A0A2R5GJ10</accession>
<comment type="subcellular location">
    <subcellularLocation>
        <location evidence="1">Membrane</location>
        <topology evidence="1">Multi-pass membrane protein</topology>
    </subcellularLocation>
</comment>
<keyword evidence="3 10" id="KW-0808">Transferase</keyword>
<dbReference type="GO" id="GO:0042761">
    <property type="term" value="P:very long-chain fatty acid biosynthetic process"/>
    <property type="evidence" value="ECO:0007669"/>
    <property type="project" value="TreeGrafter"/>
</dbReference>
<dbReference type="EC" id="2.3.1.-" evidence="10"/>
<keyword evidence="6 10" id="KW-1133">Transmembrane helix</keyword>
<dbReference type="GO" id="GO:0030148">
    <property type="term" value="P:sphingolipid biosynthetic process"/>
    <property type="evidence" value="ECO:0007669"/>
    <property type="project" value="TreeGrafter"/>
</dbReference>
<protein>
    <recommendedName>
        <fullName evidence="10">Elongation of fatty acids protein</fullName>
        <ecNumber evidence="10">2.3.1.-</ecNumber>
    </recommendedName>
</protein>
<evidence type="ECO:0000313" key="11">
    <source>
        <dbReference type="EMBL" id="GBG27854.1"/>
    </source>
</evidence>
<sequence length="358" mass="41312">MDEVQKMWKTYEPLVLEYVAKAGELFQREDVLMPKKWRPTGDWQADALSAWDAAWNDGTVGRYNETHYAIDNAGAKMTFPVTWAMKPELKPLYPFDWEDSFDGSPLSMYMRKYYEIPLICCVVYLVGIFLGRIIMSKLPAMDLTPLLVLWNLGLSVFSTIGLVRTVPHLIATIEEFGLYHSICAPVGNTFGAGAVGLWSFLFIISKIPELVDTVFIVLRKKPLVLLHWYHHFTVLLYVWQSYAAQSSAGIYFIAMNYTVHSVMYFYYACAAMRMWPRWIPRWTITLLQLAQMVLGIWICVKIYQYKEAGMACSTSEVSFKSGVVMYFSYFLLFLQILYKILTYDGKKKTKAAIDKKNN</sequence>
<comment type="caution">
    <text evidence="11">The sequence shown here is derived from an EMBL/GenBank/DDBJ whole genome shotgun (WGS) entry which is preliminary data.</text>
</comment>
<proteinExistence type="inferred from homology"/>
<keyword evidence="2 10" id="KW-0444">Lipid biosynthesis</keyword>
<keyword evidence="5 10" id="KW-0276">Fatty acid metabolism</keyword>
<evidence type="ECO:0000256" key="1">
    <source>
        <dbReference type="ARBA" id="ARBA00004141"/>
    </source>
</evidence>
<gene>
    <name evidence="11" type="ORF">FCC1311_091691</name>
</gene>
<evidence type="ECO:0000256" key="10">
    <source>
        <dbReference type="RuleBase" id="RU361115"/>
    </source>
</evidence>
<feature type="transmembrane region" description="Helical" evidence="10">
    <location>
        <begin position="282"/>
        <end position="303"/>
    </location>
</feature>
<dbReference type="GO" id="GO:0009922">
    <property type="term" value="F:fatty acid elongase activity"/>
    <property type="evidence" value="ECO:0007669"/>
    <property type="project" value="InterPro"/>
</dbReference>
<comment type="catalytic activity">
    <reaction evidence="10">
        <text>an acyl-CoA + malonyl-CoA + H(+) = a 3-oxoacyl-CoA + CO2 + CoA</text>
        <dbReference type="Rhea" id="RHEA:50252"/>
        <dbReference type="ChEBI" id="CHEBI:15378"/>
        <dbReference type="ChEBI" id="CHEBI:16526"/>
        <dbReference type="ChEBI" id="CHEBI:57287"/>
        <dbReference type="ChEBI" id="CHEBI:57384"/>
        <dbReference type="ChEBI" id="CHEBI:58342"/>
        <dbReference type="ChEBI" id="CHEBI:90726"/>
    </reaction>
    <physiologicalReaction direction="left-to-right" evidence="10">
        <dbReference type="Rhea" id="RHEA:50253"/>
    </physiologicalReaction>
</comment>
<name>A0A2R5GJ10_9STRA</name>
<keyword evidence="12" id="KW-1185">Reference proteome</keyword>
<dbReference type="GO" id="GO:0034626">
    <property type="term" value="P:fatty acid elongation, polyunsaturated fatty acid"/>
    <property type="evidence" value="ECO:0007669"/>
    <property type="project" value="TreeGrafter"/>
</dbReference>
<evidence type="ECO:0000256" key="7">
    <source>
        <dbReference type="ARBA" id="ARBA00023098"/>
    </source>
</evidence>